<dbReference type="AlphaFoldDB" id="U1WNJ9"/>
<dbReference type="HOGENOM" id="CLU_3264936_0_0_9"/>
<evidence type="ECO:0000313" key="1">
    <source>
        <dbReference type="EMBL" id="ERI10179.1"/>
    </source>
</evidence>
<proteinExistence type="predicted"/>
<organism evidence="1 2">
    <name type="scientific">Aneurinibacillus aneurinilyticus ATCC 12856</name>
    <dbReference type="NCBI Taxonomy" id="649747"/>
    <lineage>
        <taxon>Bacteria</taxon>
        <taxon>Bacillati</taxon>
        <taxon>Bacillota</taxon>
        <taxon>Bacilli</taxon>
        <taxon>Bacillales</taxon>
        <taxon>Paenibacillaceae</taxon>
        <taxon>Aneurinibacillus group</taxon>
        <taxon>Aneurinibacillus</taxon>
    </lineage>
</organism>
<sequence length="41" mass="5216">MKGYFLFGNSGIRYSPFYFKDTQRIVRMELSYERYKVRRRR</sequence>
<comment type="caution">
    <text evidence="1">The sequence shown here is derived from an EMBL/GenBank/DDBJ whole genome shotgun (WGS) entry which is preliminary data.</text>
</comment>
<gene>
    <name evidence="1" type="ORF">HMPREF0083_01793</name>
</gene>
<name>U1WNJ9_ANEAE</name>
<dbReference type="EMBL" id="AWSJ01000119">
    <property type="protein sequence ID" value="ERI10179.1"/>
    <property type="molecule type" value="Genomic_DNA"/>
</dbReference>
<dbReference type="STRING" id="649747.HMPREF0083_01793"/>
<reference evidence="1 2" key="1">
    <citation type="submission" date="2013-08" db="EMBL/GenBank/DDBJ databases">
        <authorList>
            <person name="Weinstock G."/>
            <person name="Sodergren E."/>
            <person name="Wylie T."/>
            <person name="Fulton L."/>
            <person name="Fulton R."/>
            <person name="Fronick C."/>
            <person name="O'Laughlin M."/>
            <person name="Godfrey J."/>
            <person name="Miner T."/>
            <person name="Herter B."/>
            <person name="Appelbaum E."/>
            <person name="Cordes M."/>
            <person name="Lek S."/>
            <person name="Wollam A."/>
            <person name="Pepin K.H."/>
            <person name="Palsikar V.B."/>
            <person name="Mitreva M."/>
            <person name="Wilson R.K."/>
        </authorList>
    </citation>
    <scope>NUCLEOTIDE SEQUENCE [LARGE SCALE GENOMIC DNA]</scope>
    <source>
        <strain evidence="1 2">ATCC 12856</strain>
    </source>
</reference>
<accession>U1WNJ9</accession>
<dbReference type="Proteomes" id="UP000016511">
    <property type="component" value="Unassembled WGS sequence"/>
</dbReference>
<evidence type="ECO:0000313" key="2">
    <source>
        <dbReference type="Proteomes" id="UP000016511"/>
    </source>
</evidence>
<keyword evidence="2" id="KW-1185">Reference proteome</keyword>
<protein>
    <submittedName>
        <fullName evidence="1">Uncharacterized protein</fullName>
    </submittedName>
</protein>